<keyword evidence="3 5" id="KW-1133">Transmembrane helix</keyword>
<comment type="caution">
    <text evidence="6">The sequence shown here is derived from an EMBL/GenBank/DDBJ whole genome shotgun (WGS) entry which is preliminary data.</text>
</comment>
<comment type="subcellular location">
    <subcellularLocation>
        <location evidence="5">Cell membrane</location>
        <topology evidence="5">Multi-pass membrane protein</topology>
    </subcellularLocation>
    <subcellularLocation>
        <location evidence="1">Membrane</location>
        <topology evidence="1">Multi-pass membrane protein</topology>
    </subcellularLocation>
</comment>
<name>A0A7C9R6P9_9HYPH</name>
<keyword evidence="7" id="KW-1185">Reference proteome</keyword>
<feature type="transmembrane region" description="Helical" evidence="5">
    <location>
        <begin position="197"/>
        <end position="216"/>
    </location>
</feature>
<feature type="transmembrane region" description="Helical" evidence="5">
    <location>
        <begin position="259"/>
        <end position="277"/>
    </location>
</feature>
<accession>A0A7C9R6P9</accession>
<comment type="similarity">
    <text evidence="5">Belongs to the 4-toluene sulfonate uptake permease (TSUP) (TC 2.A.102) family.</text>
</comment>
<protein>
    <recommendedName>
        <fullName evidence="5">Probable membrane transporter protein</fullName>
    </recommendedName>
</protein>
<dbReference type="AlphaFoldDB" id="A0A7C9R6P9"/>
<dbReference type="PANTHER" id="PTHR43483:SF3">
    <property type="entry name" value="MEMBRANE TRANSPORTER PROTEIN HI_0806-RELATED"/>
    <property type="match status" value="1"/>
</dbReference>
<feature type="transmembrane region" description="Helical" evidence="5">
    <location>
        <begin position="15"/>
        <end position="48"/>
    </location>
</feature>
<feature type="transmembrane region" description="Helical" evidence="5">
    <location>
        <begin position="96"/>
        <end position="118"/>
    </location>
</feature>
<dbReference type="Pfam" id="PF01925">
    <property type="entry name" value="TauE"/>
    <property type="match status" value="1"/>
</dbReference>
<evidence type="ECO:0000313" key="6">
    <source>
        <dbReference type="EMBL" id="NGN41402.1"/>
    </source>
</evidence>
<evidence type="ECO:0000313" key="7">
    <source>
        <dbReference type="Proteomes" id="UP000481252"/>
    </source>
</evidence>
<proteinExistence type="inferred from homology"/>
<dbReference type="Proteomes" id="UP000481252">
    <property type="component" value="Unassembled WGS sequence"/>
</dbReference>
<gene>
    <name evidence="6" type="ORF">G6N74_10015</name>
</gene>
<evidence type="ECO:0000256" key="4">
    <source>
        <dbReference type="ARBA" id="ARBA00023136"/>
    </source>
</evidence>
<evidence type="ECO:0000256" key="5">
    <source>
        <dbReference type="RuleBase" id="RU363041"/>
    </source>
</evidence>
<organism evidence="6 7">
    <name type="scientific">Mesorhizobium zhangyense</name>
    <dbReference type="NCBI Taxonomy" id="1776730"/>
    <lineage>
        <taxon>Bacteria</taxon>
        <taxon>Pseudomonadati</taxon>
        <taxon>Pseudomonadota</taxon>
        <taxon>Alphaproteobacteria</taxon>
        <taxon>Hyphomicrobiales</taxon>
        <taxon>Phyllobacteriaceae</taxon>
        <taxon>Mesorhizobium</taxon>
    </lineage>
</organism>
<feature type="transmembrane region" description="Helical" evidence="5">
    <location>
        <begin position="124"/>
        <end position="146"/>
    </location>
</feature>
<dbReference type="InterPro" id="IPR002781">
    <property type="entry name" value="TM_pro_TauE-like"/>
</dbReference>
<dbReference type="EMBL" id="JAAKZG010000004">
    <property type="protein sequence ID" value="NGN41402.1"/>
    <property type="molecule type" value="Genomic_DNA"/>
</dbReference>
<sequence length="278" mass="28394">MGTGLDPSLLDGQTIAALIAGLAATGVISGILAGLLGVGGGIVIVPVLFWGLTLFGFSPAVISHLAVGTSLAVIIPTSISSMRAHNKRGNVDRSLLKLWGPTIFIGALIGGIMSKYIPGSGLRFVFGVVGILVAINMAIPKTLVISDHLPRSGWINRAIATVIGFISSLMGIGGGTLSVPTLSSFSFPVHRAVGTSSALGLLIALPGVAGFIWAGLEIAGRPPLSLGYVSLPAVAIIAPVSFLFAPLGARLAHALNPRYLKLAFAFFLAITAARMLLS</sequence>
<dbReference type="PANTHER" id="PTHR43483">
    <property type="entry name" value="MEMBRANE TRANSPORTER PROTEIN HI_0806-RELATED"/>
    <property type="match status" value="1"/>
</dbReference>
<dbReference type="GO" id="GO:0005886">
    <property type="term" value="C:plasma membrane"/>
    <property type="evidence" value="ECO:0007669"/>
    <property type="project" value="UniProtKB-SubCell"/>
</dbReference>
<keyword evidence="5" id="KW-1003">Cell membrane</keyword>
<evidence type="ECO:0000256" key="3">
    <source>
        <dbReference type="ARBA" id="ARBA00022989"/>
    </source>
</evidence>
<reference evidence="6 7" key="1">
    <citation type="submission" date="2020-02" db="EMBL/GenBank/DDBJ databases">
        <title>Genome sequence of the type strain CGMCC 1.15528 of Mesorhizobium zhangyense.</title>
        <authorList>
            <person name="Gao J."/>
            <person name="Sun J."/>
        </authorList>
    </citation>
    <scope>NUCLEOTIDE SEQUENCE [LARGE SCALE GENOMIC DNA]</scope>
    <source>
        <strain evidence="6 7">CGMCC 1.15528</strain>
    </source>
</reference>
<evidence type="ECO:0000256" key="1">
    <source>
        <dbReference type="ARBA" id="ARBA00004141"/>
    </source>
</evidence>
<feature type="transmembrane region" description="Helical" evidence="5">
    <location>
        <begin position="158"/>
        <end position="177"/>
    </location>
</feature>
<feature type="transmembrane region" description="Helical" evidence="5">
    <location>
        <begin position="54"/>
        <end position="75"/>
    </location>
</feature>
<keyword evidence="2 5" id="KW-0812">Transmembrane</keyword>
<evidence type="ECO:0000256" key="2">
    <source>
        <dbReference type="ARBA" id="ARBA00022692"/>
    </source>
</evidence>
<feature type="transmembrane region" description="Helical" evidence="5">
    <location>
        <begin position="228"/>
        <end position="247"/>
    </location>
</feature>
<keyword evidence="4 5" id="KW-0472">Membrane</keyword>